<feature type="compositionally biased region" description="Low complexity" evidence="1">
    <location>
        <begin position="243"/>
        <end position="253"/>
    </location>
</feature>
<feature type="non-terminal residue" evidence="2">
    <location>
        <position position="1"/>
    </location>
</feature>
<evidence type="ECO:0000313" key="3">
    <source>
        <dbReference type="Proteomes" id="UP000324897"/>
    </source>
</evidence>
<dbReference type="OrthoDB" id="1937600at2759"/>
<dbReference type="Gramene" id="TVU13637">
    <property type="protein sequence ID" value="TVU13637"/>
    <property type="gene ID" value="EJB05_37057"/>
</dbReference>
<comment type="caution">
    <text evidence="2">The sequence shown here is derived from an EMBL/GenBank/DDBJ whole genome shotgun (WGS) entry which is preliminary data.</text>
</comment>
<dbReference type="AlphaFoldDB" id="A0A5J9TQY4"/>
<evidence type="ECO:0000256" key="1">
    <source>
        <dbReference type="SAM" id="MobiDB-lite"/>
    </source>
</evidence>
<feature type="compositionally biased region" description="Low complexity" evidence="1">
    <location>
        <begin position="1"/>
        <end position="14"/>
    </location>
</feature>
<evidence type="ECO:0000313" key="2">
    <source>
        <dbReference type="EMBL" id="TVU13637.1"/>
    </source>
</evidence>
<feature type="region of interest" description="Disordered" evidence="1">
    <location>
        <begin position="1"/>
        <end position="21"/>
    </location>
</feature>
<accession>A0A5J9TQY4</accession>
<gene>
    <name evidence="2" type="ORF">EJB05_37057</name>
</gene>
<reference evidence="2 3" key="1">
    <citation type="journal article" date="2019" name="Sci. Rep.">
        <title>A high-quality genome of Eragrostis curvula grass provides insights into Poaceae evolution and supports new strategies to enhance forage quality.</title>
        <authorList>
            <person name="Carballo J."/>
            <person name="Santos B.A.C.M."/>
            <person name="Zappacosta D."/>
            <person name="Garbus I."/>
            <person name="Selva J.P."/>
            <person name="Gallo C.A."/>
            <person name="Diaz A."/>
            <person name="Albertini E."/>
            <person name="Caccamo M."/>
            <person name="Echenique V."/>
        </authorList>
    </citation>
    <scope>NUCLEOTIDE SEQUENCE [LARGE SCALE GENOMIC DNA]</scope>
    <source>
        <strain evidence="3">cv. Victoria</strain>
        <tissue evidence="2">Leaf</tissue>
    </source>
</reference>
<dbReference type="Proteomes" id="UP000324897">
    <property type="component" value="Unassembled WGS sequence"/>
</dbReference>
<proteinExistence type="predicted"/>
<sequence>MASRTIAASSSRRTLPPISIPTPHSVRLYRQLVCCSAKKGQLSIATPAQRVEFHPECVRKTPTASCARTSSCGHHVVSLARPSTEDMNSGGRTAVSPFTRSPRELEQLLVGHHRDAAIVDVHHGARHVAVEPLEEAALLLPEAGTQAAERAAVQDGAALVEVERADGVDRRQHGAHGVKRFSLEVVEGVDGDGVGQGEALRLAHQQVEHDVVAVRGADEAGEVAQLHAFAHPPDAAHHRGEVAPPSSARSAASLNGMRPQSTSCQ</sequence>
<keyword evidence="3" id="KW-1185">Reference proteome</keyword>
<protein>
    <submittedName>
        <fullName evidence="2">Uncharacterized protein</fullName>
    </submittedName>
</protein>
<organism evidence="2 3">
    <name type="scientific">Eragrostis curvula</name>
    <name type="common">weeping love grass</name>
    <dbReference type="NCBI Taxonomy" id="38414"/>
    <lineage>
        <taxon>Eukaryota</taxon>
        <taxon>Viridiplantae</taxon>
        <taxon>Streptophyta</taxon>
        <taxon>Embryophyta</taxon>
        <taxon>Tracheophyta</taxon>
        <taxon>Spermatophyta</taxon>
        <taxon>Magnoliopsida</taxon>
        <taxon>Liliopsida</taxon>
        <taxon>Poales</taxon>
        <taxon>Poaceae</taxon>
        <taxon>PACMAD clade</taxon>
        <taxon>Chloridoideae</taxon>
        <taxon>Eragrostideae</taxon>
        <taxon>Eragrostidinae</taxon>
        <taxon>Eragrostis</taxon>
    </lineage>
</organism>
<name>A0A5J9TQY4_9POAL</name>
<feature type="region of interest" description="Disordered" evidence="1">
    <location>
        <begin position="235"/>
        <end position="265"/>
    </location>
</feature>
<dbReference type="EMBL" id="RWGY01000031">
    <property type="protein sequence ID" value="TVU13637.1"/>
    <property type="molecule type" value="Genomic_DNA"/>
</dbReference>